<keyword evidence="2" id="KW-0479">Metal-binding</keyword>
<evidence type="ECO:0000256" key="2">
    <source>
        <dbReference type="PIRSR" id="PIRSR602678-1"/>
    </source>
</evidence>
<comment type="similarity">
    <text evidence="1">Belongs to the GTP cyclohydrolase I type 2/NIF3 family.</text>
</comment>
<sequence length="285" mass="30117">MAFTALSAARLATLLQKIYPRQLAGSWDNTGLLLESAYTRVATAQSSLTKILLCIDLTTSVCDEAINLDGCSHIISYHPIIFSGLKSLTLSNTQQRSLLRLAAAGISVYSPHTSIDAIQGGVNGMLSDCFRSTGEIKTSKCIEPCKVVPPGFEGAGAGRLITLATPIALDSAIAGIKSSLSISHVQVARATNKKDDEMIHTIALCAGSGGSVLKGLAADLIFTGELSHHEQLAFVEAGSHVVLCGHSNTERPFLPSMKRQIEDLCKEEHVQVVVSAADASPFETV</sequence>
<dbReference type="InterPro" id="IPR002678">
    <property type="entry name" value="DUF34/NIF3"/>
</dbReference>
<dbReference type="PANTHER" id="PTHR13799:SF13">
    <property type="entry name" value="NIF3-LIKE PROTEIN 1"/>
    <property type="match status" value="1"/>
</dbReference>
<feature type="binding site" evidence="2">
    <location>
        <position position="116"/>
    </location>
    <ligand>
        <name>a divalent metal cation</name>
        <dbReference type="ChEBI" id="CHEBI:60240"/>
        <label>1</label>
    </ligand>
</feature>
<reference evidence="3 4" key="1">
    <citation type="journal article" date="2013" name="MBio">
        <title>Genome sequencing of the plant pathogen Taphrina deformans, the causal agent of peach leaf curl.</title>
        <authorList>
            <person name="Cisse O.H."/>
            <person name="Almeida J.M.G.C.F."/>
            <person name="Fonseca A."/>
            <person name="Kumar A.A."/>
            <person name="Salojaervi J."/>
            <person name="Overmyer K."/>
            <person name="Hauser P.M."/>
            <person name="Pagni M."/>
        </authorList>
    </citation>
    <scope>NUCLEOTIDE SEQUENCE [LARGE SCALE GENOMIC DNA]</scope>
    <source>
        <strain evidence="4">PYCC 5710 / ATCC 11124 / CBS 356.35 / IMI 108563 / JCM 9778 / NBRC 8474</strain>
    </source>
</reference>
<dbReference type="Proteomes" id="UP000013776">
    <property type="component" value="Unassembled WGS sequence"/>
</dbReference>
<feature type="binding site" evidence="2">
    <location>
        <position position="246"/>
    </location>
    <ligand>
        <name>a divalent metal cation</name>
        <dbReference type="ChEBI" id="CHEBI:60240"/>
        <label>1</label>
    </ligand>
</feature>
<evidence type="ECO:0000313" key="3">
    <source>
        <dbReference type="EMBL" id="CCG84282.1"/>
    </source>
</evidence>
<dbReference type="FunFam" id="3.40.1390.30:FF:000001">
    <property type="entry name" value="GTP cyclohydrolase 1 type 2"/>
    <property type="match status" value="1"/>
</dbReference>
<proteinExistence type="inferred from homology"/>
<name>R4XEK8_TAPDE</name>
<comment type="caution">
    <text evidence="3">The sequence shown here is derived from an EMBL/GenBank/DDBJ whole genome shotgun (WGS) entry which is preliminary data.</text>
</comment>
<dbReference type="eggNOG" id="KOG4131">
    <property type="taxonomic scope" value="Eukaryota"/>
</dbReference>
<dbReference type="GO" id="GO:0005739">
    <property type="term" value="C:mitochondrion"/>
    <property type="evidence" value="ECO:0007669"/>
    <property type="project" value="TreeGrafter"/>
</dbReference>
<dbReference type="Gene3D" id="3.40.1390.30">
    <property type="entry name" value="NIF3 (NGG1p interacting factor 3)-like"/>
    <property type="match status" value="1"/>
</dbReference>
<dbReference type="OrthoDB" id="3345469at2759"/>
<dbReference type="VEuPathDB" id="FungiDB:TAPDE_004720"/>
<dbReference type="PANTHER" id="PTHR13799">
    <property type="entry name" value="NGG1 INTERACTING FACTOR 3"/>
    <property type="match status" value="1"/>
</dbReference>
<evidence type="ECO:0008006" key="5">
    <source>
        <dbReference type="Google" id="ProtNLM"/>
    </source>
</evidence>
<dbReference type="InterPro" id="IPR036069">
    <property type="entry name" value="DUF34/NIF3_sf"/>
</dbReference>
<evidence type="ECO:0000256" key="1">
    <source>
        <dbReference type="ARBA" id="ARBA00006964"/>
    </source>
</evidence>
<evidence type="ECO:0000313" key="4">
    <source>
        <dbReference type="Proteomes" id="UP000013776"/>
    </source>
</evidence>
<dbReference type="GO" id="GO:0046872">
    <property type="term" value="F:metal ion binding"/>
    <property type="evidence" value="ECO:0007669"/>
    <property type="project" value="UniProtKB-KW"/>
</dbReference>
<gene>
    <name evidence="3" type="ORF">TAPDE_004720</name>
</gene>
<accession>R4XEK8</accession>
<feature type="binding site" evidence="2">
    <location>
        <position position="250"/>
    </location>
    <ligand>
        <name>a divalent metal cation</name>
        <dbReference type="ChEBI" id="CHEBI:60240"/>
        <label>1</label>
    </ligand>
</feature>
<feature type="binding site" evidence="2">
    <location>
        <position position="78"/>
    </location>
    <ligand>
        <name>a divalent metal cation</name>
        <dbReference type="ChEBI" id="CHEBI:60240"/>
        <label>1</label>
    </ligand>
</feature>
<organism evidence="3 4">
    <name type="scientific">Taphrina deformans (strain PYCC 5710 / ATCC 11124 / CBS 356.35 / IMI 108563 / JCM 9778 / NBRC 8474)</name>
    <name type="common">Peach leaf curl fungus</name>
    <name type="synonym">Lalaria deformans</name>
    <dbReference type="NCBI Taxonomy" id="1097556"/>
    <lineage>
        <taxon>Eukaryota</taxon>
        <taxon>Fungi</taxon>
        <taxon>Dikarya</taxon>
        <taxon>Ascomycota</taxon>
        <taxon>Taphrinomycotina</taxon>
        <taxon>Taphrinomycetes</taxon>
        <taxon>Taphrinales</taxon>
        <taxon>Taphrinaceae</taxon>
        <taxon>Taphrina</taxon>
    </lineage>
</organism>
<keyword evidence="4" id="KW-1185">Reference proteome</keyword>
<dbReference type="AlphaFoldDB" id="R4XEK8"/>
<dbReference type="STRING" id="1097556.R4XEK8"/>
<protein>
    <recommendedName>
        <fullName evidence="5">NGG1 interacting factor Nif3</fullName>
    </recommendedName>
</protein>
<dbReference type="EMBL" id="CAHR02000218">
    <property type="protein sequence ID" value="CCG84282.1"/>
    <property type="molecule type" value="Genomic_DNA"/>
</dbReference>
<dbReference type="Pfam" id="PF01784">
    <property type="entry name" value="DUF34_NIF3"/>
    <property type="match status" value="1"/>
</dbReference>
<dbReference type="SUPFAM" id="SSF102705">
    <property type="entry name" value="NIF3 (NGG1p interacting factor 3)-like"/>
    <property type="match status" value="1"/>
</dbReference>
<dbReference type="NCBIfam" id="TIGR00486">
    <property type="entry name" value="YbgI_SA1388"/>
    <property type="match status" value="1"/>
</dbReference>